<dbReference type="RefSeq" id="WP_284724076.1">
    <property type="nucleotide sequence ID" value="NZ_FXTU01000002.1"/>
</dbReference>
<name>A0AA45WM25_9BACL</name>
<dbReference type="EMBL" id="FXTU01000002">
    <property type="protein sequence ID" value="SMP12560.1"/>
    <property type="molecule type" value="Genomic_DNA"/>
</dbReference>
<organism evidence="2 3">
    <name type="scientific">Laceyella tengchongensis</name>
    <dbReference type="NCBI Taxonomy" id="574699"/>
    <lineage>
        <taxon>Bacteria</taxon>
        <taxon>Bacillati</taxon>
        <taxon>Bacillota</taxon>
        <taxon>Bacilli</taxon>
        <taxon>Bacillales</taxon>
        <taxon>Thermoactinomycetaceae</taxon>
        <taxon>Laceyella</taxon>
    </lineage>
</organism>
<keyword evidence="3" id="KW-1185">Reference proteome</keyword>
<dbReference type="AlphaFoldDB" id="A0AA45WM25"/>
<comment type="caution">
    <text evidence="2">The sequence shown here is derived from an EMBL/GenBank/DDBJ whole genome shotgun (WGS) entry which is preliminary data.</text>
</comment>
<evidence type="ECO:0000256" key="1">
    <source>
        <dbReference type="SAM" id="MobiDB-lite"/>
    </source>
</evidence>
<dbReference type="Proteomes" id="UP001157946">
    <property type="component" value="Unassembled WGS sequence"/>
</dbReference>
<reference evidence="2" key="1">
    <citation type="submission" date="2017-05" db="EMBL/GenBank/DDBJ databases">
        <authorList>
            <person name="Varghese N."/>
            <person name="Submissions S."/>
        </authorList>
    </citation>
    <scope>NUCLEOTIDE SEQUENCE</scope>
    <source>
        <strain evidence="2">DSM 45262</strain>
    </source>
</reference>
<gene>
    <name evidence="2" type="ORF">SAMN06265361_102372</name>
</gene>
<evidence type="ECO:0000313" key="2">
    <source>
        <dbReference type="EMBL" id="SMP12560.1"/>
    </source>
</evidence>
<accession>A0AA45WM25</accession>
<proteinExistence type="predicted"/>
<evidence type="ECO:0000313" key="3">
    <source>
        <dbReference type="Proteomes" id="UP001157946"/>
    </source>
</evidence>
<sequence length="114" mass="13135">MSQPSSTRVSHLTRMIRKIVKEELASMYKKKENPLNNQETEHEADDLFAQFTAPRLAEDLDTGTWNIFGATEPRSSARPEQARALPGFPELYRPDFSELESPPYLPKFSKHTKR</sequence>
<protein>
    <submittedName>
        <fullName evidence="2">Uncharacterized protein</fullName>
    </submittedName>
</protein>
<feature type="region of interest" description="Disordered" evidence="1">
    <location>
        <begin position="92"/>
        <end position="114"/>
    </location>
</feature>